<comment type="caution">
    <text evidence="4">The sequence shown here is derived from an EMBL/GenBank/DDBJ whole genome shotgun (WGS) entry which is preliminary data.</text>
</comment>
<dbReference type="EMBL" id="LDAU01000163">
    <property type="protein sequence ID" value="KRX01802.1"/>
    <property type="molecule type" value="Genomic_DNA"/>
</dbReference>
<proteinExistence type="predicted"/>
<dbReference type="OMA" id="ILELCEF"/>
<evidence type="ECO:0000259" key="3">
    <source>
        <dbReference type="PROSITE" id="PS50222"/>
    </source>
</evidence>
<dbReference type="CDD" id="cd00051">
    <property type="entry name" value="EFh"/>
    <property type="match status" value="1"/>
</dbReference>
<accession>A0A0V0QI42</accession>
<feature type="compositionally biased region" description="Basic and acidic residues" evidence="2">
    <location>
        <begin position="316"/>
        <end position="326"/>
    </location>
</feature>
<dbReference type="InterPro" id="IPR011992">
    <property type="entry name" value="EF-hand-dom_pair"/>
</dbReference>
<dbReference type="PROSITE" id="PS00018">
    <property type="entry name" value="EF_HAND_1"/>
    <property type="match status" value="2"/>
</dbReference>
<keyword evidence="1" id="KW-0106">Calcium</keyword>
<dbReference type="SUPFAM" id="SSF47473">
    <property type="entry name" value="EF-hand"/>
    <property type="match status" value="2"/>
</dbReference>
<feature type="compositionally biased region" description="Polar residues" evidence="2">
    <location>
        <begin position="950"/>
        <end position="960"/>
    </location>
</feature>
<evidence type="ECO:0000313" key="4">
    <source>
        <dbReference type="EMBL" id="KRX01802.1"/>
    </source>
</evidence>
<evidence type="ECO:0000256" key="2">
    <source>
        <dbReference type="SAM" id="MobiDB-lite"/>
    </source>
</evidence>
<evidence type="ECO:0000256" key="1">
    <source>
        <dbReference type="ARBA" id="ARBA00022837"/>
    </source>
</evidence>
<dbReference type="SMART" id="SM00054">
    <property type="entry name" value="EFh"/>
    <property type="match status" value="5"/>
</dbReference>
<feature type="compositionally biased region" description="Polar residues" evidence="2">
    <location>
        <begin position="986"/>
        <end position="1004"/>
    </location>
</feature>
<gene>
    <name evidence="4" type="ORF">PPERSA_00512</name>
</gene>
<feature type="compositionally biased region" description="Polar residues" evidence="2">
    <location>
        <begin position="291"/>
        <end position="315"/>
    </location>
</feature>
<feature type="domain" description="EF-hand" evidence="3">
    <location>
        <begin position="763"/>
        <end position="798"/>
    </location>
</feature>
<dbReference type="InParanoid" id="A0A0V0QI42"/>
<name>A0A0V0QI42_PSEPJ</name>
<evidence type="ECO:0000313" key="5">
    <source>
        <dbReference type="Proteomes" id="UP000054937"/>
    </source>
</evidence>
<dbReference type="PROSITE" id="PS50222">
    <property type="entry name" value="EF_HAND_2"/>
    <property type="match status" value="3"/>
</dbReference>
<dbReference type="GO" id="GO:0005509">
    <property type="term" value="F:calcium ion binding"/>
    <property type="evidence" value="ECO:0007669"/>
    <property type="project" value="InterPro"/>
</dbReference>
<dbReference type="InterPro" id="IPR018247">
    <property type="entry name" value="EF_Hand_1_Ca_BS"/>
</dbReference>
<dbReference type="PROSITE" id="PS50096">
    <property type="entry name" value="IQ"/>
    <property type="match status" value="1"/>
</dbReference>
<feature type="domain" description="EF-hand" evidence="3">
    <location>
        <begin position="630"/>
        <end position="665"/>
    </location>
</feature>
<dbReference type="Proteomes" id="UP000054937">
    <property type="component" value="Unassembled WGS sequence"/>
</dbReference>
<dbReference type="AlphaFoldDB" id="A0A0V0QI42"/>
<reference evidence="4 5" key="1">
    <citation type="journal article" date="2015" name="Sci. Rep.">
        <title>Genome of the facultative scuticociliatosis pathogen Pseudocohnilembus persalinus provides insight into its virulence through horizontal gene transfer.</title>
        <authorList>
            <person name="Xiong J."/>
            <person name="Wang G."/>
            <person name="Cheng J."/>
            <person name="Tian M."/>
            <person name="Pan X."/>
            <person name="Warren A."/>
            <person name="Jiang C."/>
            <person name="Yuan D."/>
            <person name="Miao W."/>
        </authorList>
    </citation>
    <scope>NUCLEOTIDE SEQUENCE [LARGE SCALE GENOMIC DNA]</scope>
    <source>
        <strain evidence="4">36N120E</strain>
    </source>
</reference>
<feature type="region of interest" description="Disordered" evidence="2">
    <location>
        <begin position="984"/>
        <end position="1004"/>
    </location>
</feature>
<keyword evidence="5" id="KW-1185">Reference proteome</keyword>
<organism evidence="4 5">
    <name type="scientific">Pseudocohnilembus persalinus</name>
    <name type="common">Ciliate</name>
    <dbReference type="NCBI Taxonomy" id="266149"/>
    <lineage>
        <taxon>Eukaryota</taxon>
        <taxon>Sar</taxon>
        <taxon>Alveolata</taxon>
        <taxon>Ciliophora</taxon>
        <taxon>Intramacronucleata</taxon>
        <taxon>Oligohymenophorea</taxon>
        <taxon>Scuticociliatia</taxon>
        <taxon>Philasterida</taxon>
        <taxon>Pseudocohnilembidae</taxon>
        <taxon>Pseudocohnilembus</taxon>
    </lineage>
</organism>
<feature type="region of interest" description="Disordered" evidence="2">
    <location>
        <begin position="950"/>
        <end position="969"/>
    </location>
</feature>
<feature type="region of interest" description="Disordered" evidence="2">
    <location>
        <begin position="291"/>
        <end position="331"/>
    </location>
</feature>
<dbReference type="InterPro" id="IPR002048">
    <property type="entry name" value="EF_hand_dom"/>
</dbReference>
<protein>
    <recommendedName>
        <fullName evidence="3">EF-hand domain-containing protein</fullName>
    </recommendedName>
</protein>
<dbReference type="Gene3D" id="1.10.238.10">
    <property type="entry name" value="EF-hand"/>
    <property type="match status" value="2"/>
</dbReference>
<sequence length="1004" mass="119150">MSVSIQSTKTYSIDEYRKAIIYLKQKFKKYEQTNINLMNIYSQQRISKNQYIKNNLVEYSTKLNTSTLKIQALFRGIKARNVFKQRLMREQQQEIFQNNINTNTLNFQVMHKIYNFFKQNYGLTLEQIFRALDYNNKKIILCEDLKIFLQQYQNLKITPSQIMRIIFILDEECTGVIRKENYFIVLSSYGLSTERYQDSMQEQQFLCEIVEKFQQKQLQIQNVCNALLNQNQNIDINDFYDFLNSVFQQELTLIQKESLKNIFLMELRQTQISKDQFQATLHKGFNSLKTKQSQNELQQQNNKPETKLQLKSKNFQKQDQHREESGRQNLSQQEIILQNQEQFKTIFYKLDESSFPVYRFLEEMLQNINFSKRNLNIKDILNSLENFYPNKLSQKEKGLINTVLQPEQDGSLELAKQLFNDLDQEKNGKIQGTFIKKLINTYRKDKQNPLKASDEEKQKSIGFIQLKEMKKFKQLLSQYGIHFKGIWRLASPESKPIGTSHLKDIIMQKTKNQVNEQQIIYWLDLIDVNRNGLIEYTEWELSTATDEEDLSARRSQSKINKQIQFFYFNYQLILKAKMSEQEKKDVLNNFFEALDEKEITPTEFFNFSDIDGDKEINLIELKNGLAAINVDLDNLLKLLEIFDKNIDGTITIQEYMEVVGEKYESSQQKDIKTIFGAKKQEINKYDARAEFGVNRILDNFGEEETDELLIALQKLKKFCLKENPNMNIAYQKLFKEFDTNMDMQLSRAEFLQGLDNHDKDLLLTNRQKIRLMETADKDKNDMINFQEFITIFEKIKLDEENSNINKAKQYFKGAYINAQETNQNIFYSEEEQHKKDMEVMNNLSTEQKPLYKLILLQKKENLEYDSLQMKIQSLIQKQIKESNLDQNYKSEMINIQQFLQVLEQSEQFNEKEINHIKIQIIPENDNQDLFDYKQFKKYIHSLVQQIDENNSSYNKNQQNFGDLDDEEDIHNDDQSYEQLDEAGNYEHNSMPNSSLVSGISNQNL</sequence>
<feature type="domain" description="EF-hand" evidence="3">
    <location>
        <begin position="725"/>
        <end position="760"/>
    </location>
</feature>
<dbReference type="OrthoDB" id="26525at2759"/>